<gene>
    <name evidence="1" type="ORF">T310_10288</name>
</gene>
<evidence type="ECO:0000313" key="2">
    <source>
        <dbReference type="Proteomes" id="UP000053958"/>
    </source>
</evidence>
<dbReference type="GeneID" id="25313352"/>
<proteinExistence type="predicted"/>
<comment type="caution">
    <text evidence="1">The sequence shown here is derived from an EMBL/GenBank/DDBJ whole genome shotgun (WGS) entry which is preliminary data.</text>
</comment>
<dbReference type="EMBL" id="LASV01000827">
    <property type="protein sequence ID" value="KKA16140.1"/>
    <property type="molecule type" value="Genomic_DNA"/>
</dbReference>
<name>A0A0F4YDH5_RASE3</name>
<protein>
    <submittedName>
        <fullName evidence="1">Uncharacterized protein</fullName>
    </submittedName>
</protein>
<reference evidence="1 2" key="1">
    <citation type="submission" date="2015-04" db="EMBL/GenBank/DDBJ databases">
        <authorList>
            <person name="Heijne W.H."/>
            <person name="Fedorova N.D."/>
            <person name="Nierman W.C."/>
            <person name="Vollebregt A.W."/>
            <person name="Zhao Z."/>
            <person name="Wu L."/>
            <person name="Kumar M."/>
            <person name="Stam H."/>
            <person name="van den Berg M.A."/>
            <person name="Pel H.J."/>
        </authorList>
    </citation>
    <scope>NUCLEOTIDE SEQUENCE [LARGE SCALE GENOMIC DNA]</scope>
    <source>
        <strain evidence="1 2">CBS 393.64</strain>
    </source>
</reference>
<dbReference type="RefSeq" id="XP_013322752.1">
    <property type="nucleotide sequence ID" value="XM_013467298.1"/>
</dbReference>
<accession>A0A0F4YDH5</accession>
<evidence type="ECO:0000313" key="1">
    <source>
        <dbReference type="EMBL" id="KKA16140.1"/>
    </source>
</evidence>
<sequence>VHTRFCCHTRQLRLHCHGRLQVTTSRHLLARWILYQCNVEQGSQPWNTLVRATSHYNRLSSKNSMLFGSPGTTITRERHALRERYKYWAFP</sequence>
<feature type="non-terminal residue" evidence="1">
    <location>
        <position position="1"/>
    </location>
</feature>
<dbReference type="Proteomes" id="UP000053958">
    <property type="component" value="Unassembled WGS sequence"/>
</dbReference>
<dbReference type="AlphaFoldDB" id="A0A0F4YDH5"/>
<organism evidence="1 2">
    <name type="scientific">Rasamsonia emersonii (strain ATCC 16479 / CBS 393.64 / IMI 116815)</name>
    <dbReference type="NCBI Taxonomy" id="1408163"/>
    <lineage>
        <taxon>Eukaryota</taxon>
        <taxon>Fungi</taxon>
        <taxon>Dikarya</taxon>
        <taxon>Ascomycota</taxon>
        <taxon>Pezizomycotina</taxon>
        <taxon>Eurotiomycetes</taxon>
        <taxon>Eurotiomycetidae</taxon>
        <taxon>Eurotiales</taxon>
        <taxon>Trichocomaceae</taxon>
        <taxon>Rasamsonia</taxon>
    </lineage>
</organism>
<keyword evidence="2" id="KW-1185">Reference proteome</keyword>